<dbReference type="EMBL" id="BFAA01021132">
    <property type="protein sequence ID" value="GCB80847.1"/>
    <property type="molecule type" value="Genomic_DNA"/>
</dbReference>
<name>A0A401Q679_SCYTO</name>
<evidence type="ECO:0000313" key="2">
    <source>
        <dbReference type="EMBL" id="GCB80847.1"/>
    </source>
</evidence>
<dbReference type="STRING" id="75743.A0A401Q679"/>
<proteinExistence type="predicted"/>
<dbReference type="InterPro" id="IPR051994">
    <property type="entry name" value="WW_domain-binding"/>
</dbReference>
<keyword evidence="3" id="KW-1185">Reference proteome</keyword>
<dbReference type="PANTHER" id="PTHR16209">
    <property type="entry name" value="VESICULAR, OVEREXPRESSED IN CANCER, PROSURVIVAL PROTEIN 1"/>
    <property type="match status" value="1"/>
</dbReference>
<evidence type="ECO:0000256" key="1">
    <source>
        <dbReference type="SAM" id="MobiDB-lite"/>
    </source>
</evidence>
<accession>A0A401Q679</accession>
<gene>
    <name evidence="2" type="ORF">scyTo_0022081</name>
</gene>
<protein>
    <submittedName>
        <fullName evidence="2">Uncharacterized protein</fullName>
    </submittedName>
</protein>
<dbReference type="PANTHER" id="PTHR16209:SF6">
    <property type="entry name" value="VESICULAR, OVEREXPRESSED IN CANCER, PROSURVIVAL PROTEIN 1"/>
    <property type="match status" value="1"/>
</dbReference>
<evidence type="ECO:0000313" key="3">
    <source>
        <dbReference type="Proteomes" id="UP000288216"/>
    </source>
</evidence>
<reference evidence="2 3" key="1">
    <citation type="journal article" date="2018" name="Nat. Ecol. Evol.">
        <title>Shark genomes provide insights into elasmobranch evolution and the origin of vertebrates.</title>
        <authorList>
            <person name="Hara Y"/>
            <person name="Yamaguchi K"/>
            <person name="Onimaru K"/>
            <person name="Kadota M"/>
            <person name="Koyanagi M"/>
            <person name="Keeley SD"/>
            <person name="Tatsumi K"/>
            <person name="Tanaka K"/>
            <person name="Motone F"/>
            <person name="Kageyama Y"/>
            <person name="Nozu R"/>
            <person name="Adachi N"/>
            <person name="Nishimura O"/>
            <person name="Nakagawa R"/>
            <person name="Tanegashima C"/>
            <person name="Kiyatake I"/>
            <person name="Matsumoto R"/>
            <person name="Murakumo K"/>
            <person name="Nishida K"/>
            <person name="Terakita A"/>
            <person name="Kuratani S"/>
            <person name="Sato K"/>
            <person name="Hyodo S Kuraku.S."/>
        </authorList>
    </citation>
    <scope>NUCLEOTIDE SEQUENCE [LARGE SCALE GENOMIC DNA]</scope>
</reference>
<organism evidence="2 3">
    <name type="scientific">Scyliorhinus torazame</name>
    <name type="common">Cloudy catshark</name>
    <name type="synonym">Catulus torazame</name>
    <dbReference type="NCBI Taxonomy" id="75743"/>
    <lineage>
        <taxon>Eukaryota</taxon>
        <taxon>Metazoa</taxon>
        <taxon>Chordata</taxon>
        <taxon>Craniata</taxon>
        <taxon>Vertebrata</taxon>
        <taxon>Chondrichthyes</taxon>
        <taxon>Elasmobranchii</taxon>
        <taxon>Galeomorphii</taxon>
        <taxon>Galeoidea</taxon>
        <taxon>Carcharhiniformes</taxon>
        <taxon>Scyliorhinidae</taxon>
        <taxon>Scyliorhinus</taxon>
    </lineage>
</organism>
<comment type="caution">
    <text evidence="2">The sequence shown here is derived from an EMBL/GenBank/DDBJ whole genome shotgun (WGS) entry which is preliminary data.</text>
</comment>
<feature type="region of interest" description="Disordered" evidence="1">
    <location>
        <begin position="1"/>
        <end position="30"/>
    </location>
</feature>
<dbReference type="OrthoDB" id="9950524at2759"/>
<dbReference type="AlphaFoldDB" id="A0A401Q679"/>
<sequence>MTLSAGPRSEAQRREAGLSLRNLTSPGPRAAPFSQQARALCPGINNQRYWCETGHCCGETGCCTYFYELWCE</sequence>
<dbReference type="Proteomes" id="UP000288216">
    <property type="component" value="Unassembled WGS sequence"/>
</dbReference>